<dbReference type="AlphaFoldDB" id="A0A447TYX1"/>
<feature type="region of interest" description="Disordered" evidence="1">
    <location>
        <begin position="1"/>
        <end position="28"/>
    </location>
</feature>
<dbReference type="Proteomes" id="UP000269208">
    <property type="component" value="Chromosome"/>
</dbReference>
<evidence type="ECO:0000256" key="1">
    <source>
        <dbReference type="SAM" id="MobiDB-lite"/>
    </source>
</evidence>
<proteinExistence type="predicted"/>
<protein>
    <submittedName>
        <fullName evidence="2">Div protein</fullName>
    </submittedName>
</protein>
<sequence>MHPISGAPAQPPGEGRNPLSAASEQPLSMQQRTVLERLITRLISLTQQQSAEVWAGMKTRSGDKKMTRRYCRATSPPLNRILPSVWA</sequence>
<evidence type="ECO:0000313" key="3">
    <source>
        <dbReference type="Proteomes" id="UP000269208"/>
    </source>
</evidence>
<gene>
    <name evidence="2" type="primary">div_3</name>
    <name evidence="2" type="ORF">NCTC6754_04391</name>
</gene>
<reference evidence="2 3" key="1">
    <citation type="submission" date="2018-12" db="EMBL/GenBank/DDBJ databases">
        <authorList>
            <consortium name="Pathogen Informatics"/>
        </authorList>
    </citation>
    <scope>NUCLEOTIDE SEQUENCE [LARGE SCALE GENOMIC DNA]</scope>
    <source>
        <strain evidence="2 3">NCTC6754</strain>
    </source>
</reference>
<dbReference type="EMBL" id="LR134190">
    <property type="protein sequence ID" value="VEB56472.1"/>
    <property type="molecule type" value="Genomic_DNA"/>
</dbReference>
<name>A0A447TYX1_SALET</name>
<organism evidence="2 3">
    <name type="scientific">Salmonella enterica I</name>
    <dbReference type="NCBI Taxonomy" id="59201"/>
    <lineage>
        <taxon>Bacteria</taxon>
        <taxon>Pseudomonadati</taxon>
        <taxon>Pseudomonadota</taxon>
        <taxon>Gammaproteobacteria</taxon>
        <taxon>Enterobacterales</taxon>
        <taxon>Enterobacteriaceae</taxon>
        <taxon>Salmonella</taxon>
    </lineage>
</organism>
<evidence type="ECO:0000313" key="2">
    <source>
        <dbReference type="EMBL" id="VEB56472.1"/>
    </source>
</evidence>
<accession>A0A447TYX1</accession>